<dbReference type="PROSITE" id="PS50056">
    <property type="entry name" value="TYR_PHOSPHATASE_2"/>
    <property type="match status" value="1"/>
</dbReference>
<name>A0A5J4X5D1_9EUKA</name>
<keyword evidence="1" id="KW-0378">Hydrolase</keyword>
<dbReference type="InterPro" id="IPR000340">
    <property type="entry name" value="Dual-sp_phosphatase_cat-dom"/>
</dbReference>
<dbReference type="SUPFAM" id="SSF52799">
    <property type="entry name" value="(Phosphotyrosine protein) phosphatases II"/>
    <property type="match status" value="1"/>
</dbReference>
<proteinExistence type="predicted"/>
<dbReference type="InterPro" id="IPR000387">
    <property type="entry name" value="Tyr_Pase_dom"/>
</dbReference>
<evidence type="ECO:0000313" key="7">
    <source>
        <dbReference type="Proteomes" id="UP000324800"/>
    </source>
</evidence>
<feature type="compositionally biased region" description="Polar residues" evidence="3">
    <location>
        <begin position="210"/>
        <end position="224"/>
    </location>
</feature>
<dbReference type="Proteomes" id="UP000324800">
    <property type="component" value="Unassembled WGS sequence"/>
</dbReference>
<dbReference type="InterPro" id="IPR016130">
    <property type="entry name" value="Tyr_Pase_AS"/>
</dbReference>
<dbReference type="PROSITE" id="PS00383">
    <property type="entry name" value="TYR_PHOSPHATASE_1"/>
    <property type="match status" value="1"/>
</dbReference>
<feature type="region of interest" description="Disordered" evidence="3">
    <location>
        <begin position="199"/>
        <end position="224"/>
    </location>
</feature>
<evidence type="ECO:0000256" key="1">
    <source>
        <dbReference type="ARBA" id="ARBA00022801"/>
    </source>
</evidence>
<dbReference type="PANTHER" id="PTHR46377:SF1">
    <property type="entry name" value="DUAL SPECIFICITY PROTEIN PHOSPHATASE 19"/>
    <property type="match status" value="1"/>
</dbReference>
<evidence type="ECO:0000256" key="2">
    <source>
        <dbReference type="ARBA" id="ARBA00022912"/>
    </source>
</evidence>
<dbReference type="Gene3D" id="3.90.190.10">
    <property type="entry name" value="Protein tyrosine phosphatase superfamily"/>
    <property type="match status" value="1"/>
</dbReference>
<gene>
    <name evidence="6" type="ORF">EZS28_002746</name>
</gene>
<evidence type="ECO:0000313" key="6">
    <source>
        <dbReference type="EMBL" id="KAA6401729.1"/>
    </source>
</evidence>
<dbReference type="EMBL" id="SNRW01000342">
    <property type="protein sequence ID" value="KAA6401729.1"/>
    <property type="molecule type" value="Genomic_DNA"/>
</dbReference>
<dbReference type="AlphaFoldDB" id="A0A5J4X5D1"/>
<evidence type="ECO:0008006" key="8">
    <source>
        <dbReference type="Google" id="ProtNLM"/>
    </source>
</evidence>
<sequence length="224" mass="25631">MSIKKDSFTCKEVINTSKKTRIDISMVTPLIFIGNQAAADNIGTLQALQIERLLRLRTEPSIVRPSCIKSVTLVKIEDIPTSDLRDCMEPCFVALLNAMEKKERVLVHCHAGKSRSPAIVIAFLMWRYGITLRNAYVHVEKARNGLIMNPTFKQQLFEYEQTLFGKNSVRYSEFCFDYIQMHPFHKRVVEQQEREQQSQSTVKGLELKETTNSGVSQQTLISNS</sequence>
<dbReference type="GO" id="GO:0005737">
    <property type="term" value="C:cytoplasm"/>
    <property type="evidence" value="ECO:0007669"/>
    <property type="project" value="TreeGrafter"/>
</dbReference>
<organism evidence="6 7">
    <name type="scientific">Streblomastix strix</name>
    <dbReference type="NCBI Taxonomy" id="222440"/>
    <lineage>
        <taxon>Eukaryota</taxon>
        <taxon>Metamonada</taxon>
        <taxon>Preaxostyla</taxon>
        <taxon>Oxymonadida</taxon>
        <taxon>Streblomastigidae</taxon>
        <taxon>Streblomastix</taxon>
    </lineage>
</organism>
<feature type="domain" description="Tyrosine-protein phosphatase" evidence="4">
    <location>
        <begin position="23"/>
        <end position="165"/>
    </location>
</feature>
<dbReference type="PROSITE" id="PS50054">
    <property type="entry name" value="TYR_PHOSPHATASE_DUAL"/>
    <property type="match status" value="1"/>
</dbReference>
<dbReference type="CDD" id="cd14498">
    <property type="entry name" value="DSP"/>
    <property type="match status" value="1"/>
</dbReference>
<dbReference type="SMART" id="SM00195">
    <property type="entry name" value="DSPc"/>
    <property type="match status" value="1"/>
</dbReference>
<protein>
    <recommendedName>
        <fullName evidence="8">Protein-tyrosine-phosphatase</fullName>
    </recommendedName>
</protein>
<dbReference type="OrthoDB" id="285418at2759"/>
<dbReference type="PANTHER" id="PTHR46377">
    <property type="entry name" value="DUAL SPECIFICITY PROTEIN PHOSPHATASE 19"/>
    <property type="match status" value="1"/>
</dbReference>
<dbReference type="GO" id="GO:0008579">
    <property type="term" value="F:JUN kinase phosphatase activity"/>
    <property type="evidence" value="ECO:0007669"/>
    <property type="project" value="TreeGrafter"/>
</dbReference>
<reference evidence="6 7" key="1">
    <citation type="submission" date="2019-03" db="EMBL/GenBank/DDBJ databases">
        <title>Single cell metagenomics reveals metabolic interactions within the superorganism composed of flagellate Streblomastix strix and complex community of Bacteroidetes bacteria on its surface.</title>
        <authorList>
            <person name="Treitli S.C."/>
            <person name="Kolisko M."/>
            <person name="Husnik F."/>
            <person name="Keeling P."/>
            <person name="Hampl V."/>
        </authorList>
    </citation>
    <scope>NUCLEOTIDE SEQUENCE [LARGE SCALE GENOMIC DNA]</scope>
    <source>
        <strain evidence="6">ST1C</strain>
    </source>
</reference>
<dbReference type="InterPro" id="IPR029021">
    <property type="entry name" value="Prot-tyrosine_phosphatase-like"/>
</dbReference>
<feature type="domain" description="Tyrosine specific protein phosphatases" evidence="5">
    <location>
        <begin position="90"/>
        <end position="154"/>
    </location>
</feature>
<keyword evidence="2" id="KW-0904">Protein phosphatase</keyword>
<feature type="non-terminal residue" evidence="6">
    <location>
        <position position="224"/>
    </location>
</feature>
<dbReference type="Pfam" id="PF00782">
    <property type="entry name" value="DSPc"/>
    <property type="match status" value="1"/>
</dbReference>
<accession>A0A5J4X5D1</accession>
<comment type="caution">
    <text evidence="6">The sequence shown here is derived from an EMBL/GenBank/DDBJ whole genome shotgun (WGS) entry which is preliminary data.</text>
</comment>
<evidence type="ECO:0000259" key="5">
    <source>
        <dbReference type="PROSITE" id="PS50056"/>
    </source>
</evidence>
<evidence type="ECO:0000259" key="4">
    <source>
        <dbReference type="PROSITE" id="PS50054"/>
    </source>
</evidence>
<dbReference type="InterPro" id="IPR020422">
    <property type="entry name" value="TYR_PHOSPHATASE_DUAL_dom"/>
</dbReference>
<evidence type="ECO:0000256" key="3">
    <source>
        <dbReference type="SAM" id="MobiDB-lite"/>
    </source>
</evidence>